<evidence type="ECO:0000313" key="2">
    <source>
        <dbReference type="Proteomes" id="UP000308600"/>
    </source>
</evidence>
<sequence length="406" mass="43505">MLSVQQSSTPPSLSSGRLSPKKSPPTCTITLANASTNHSTYSSIQISVLPFQQPPKHERSSSHPLKPMNRLRPHPLLPVQNVERSINFPPSKISKSDLSSSHPAMPSPIPRQRACSIKAPRRKRAPPTLPIQFAKASATTTDTPVGVKGGSGGNETTSVVPQNAGMTPPPHISGPKPKKPSTELRWGALIQRSVTRGLPVCYCSTDASMTSSPPSSPTKRCSSSYDSYNAQSFRLSQKLYTRLLGKGLETSELISPPPLHRSLSAASLIAGGSPPTSPTKPRRSSSDGDLPVSPPALPTPPFSPTKRPTTSPHLILPNANLVANMTIRQRHKDRATKPRHLRPSSGSGSCAGSESNSGSVDEEKQKELEEEMGRKMFCPRWEVSRPKRSSPLSTAVSTSTTLQVSP</sequence>
<organism evidence="1 2">
    <name type="scientific">Pluteus cervinus</name>
    <dbReference type="NCBI Taxonomy" id="181527"/>
    <lineage>
        <taxon>Eukaryota</taxon>
        <taxon>Fungi</taxon>
        <taxon>Dikarya</taxon>
        <taxon>Basidiomycota</taxon>
        <taxon>Agaricomycotina</taxon>
        <taxon>Agaricomycetes</taxon>
        <taxon>Agaricomycetidae</taxon>
        <taxon>Agaricales</taxon>
        <taxon>Pluteineae</taxon>
        <taxon>Pluteaceae</taxon>
        <taxon>Pluteus</taxon>
    </lineage>
</organism>
<accession>A0ACD3A5E8</accession>
<name>A0ACD3A5E8_9AGAR</name>
<dbReference type="EMBL" id="ML208717">
    <property type="protein sequence ID" value="TFK60915.1"/>
    <property type="molecule type" value="Genomic_DNA"/>
</dbReference>
<reference evidence="1 2" key="1">
    <citation type="journal article" date="2019" name="Nat. Ecol. Evol.">
        <title>Megaphylogeny resolves global patterns of mushroom evolution.</title>
        <authorList>
            <person name="Varga T."/>
            <person name="Krizsan K."/>
            <person name="Foldi C."/>
            <person name="Dima B."/>
            <person name="Sanchez-Garcia M."/>
            <person name="Sanchez-Ramirez S."/>
            <person name="Szollosi G.J."/>
            <person name="Szarkandi J.G."/>
            <person name="Papp V."/>
            <person name="Albert L."/>
            <person name="Andreopoulos W."/>
            <person name="Angelini C."/>
            <person name="Antonin V."/>
            <person name="Barry K.W."/>
            <person name="Bougher N.L."/>
            <person name="Buchanan P."/>
            <person name="Buyck B."/>
            <person name="Bense V."/>
            <person name="Catcheside P."/>
            <person name="Chovatia M."/>
            <person name="Cooper J."/>
            <person name="Damon W."/>
            <person name="Desjardin D."/>
            <person name="Finy P."/>
            <person name="Geml J."/>
            <person name="Haridas S."/>
            <person name="Hughes K."/>
            <person name="Justo A."/>
            <person name="Karasinski D."/>
            <person name="Kautmanova I."/>
            <person name="Kiss B."/>
            <person name="Kocsube S."/>
            <person name="Kotiranta H."/>
            <person name="LaButti K.M."/>
            <person name="Lechner B.E."/>
            <person name="Liimatainen K."/>
            <person name="Lipzen A."/>
            <person name="Lukacs Z."/>
            <person name="Mihaltcheva S."/>
            <person name="Morgado L.N."/>
            <person name="Niskanen T."/>
            <person name="Noordeloos M.E."/>
            <person name="Ohm R.A."/>
            <person name="Ortiz-Santana B."/>
            <person name="Ovrebo C."/>
            <person name="Racz N."/>
            <person name="Riley R."/>
            <person name="Savchenko A."/>
            <person name="Shiryaev A."/>
            <person name="Soop K."/>
            <person name="Spirin V."/>
            <person name="Szebenyi C."/>
            <person name="Tomsovsky M."/>
            <person name="Tulloss R.E."/>
            <person name="Uehling J."/>
            <person name="Grigoriev I.V."/>
            <person name="Vagvolgyi C."/>
            <person name="Papp T."/>
            <person name="Martin F.M."/>
            <person name="Miettinen O."/>
            <person name="Hibbett D.S."/>
            <person name="Nagy L.G."/>
        </authorList>
    </citation>
    <scope>NUCLEOTIDE SEQUENCE [LARGE SCALE GENOMIC DNA]</scope>
    <source>
        <strain evidence="1 2">NL-1719</strain>
    </source>
</reference>
<evidence type="ECO:0000313" key="1">
    <source>
        <dbReference type="EMBL" id="TFK60915.1"/>
    </source>
</evidence>
<gene>
    <name evidence="1" type="ORF">BDN72DRAFT_491155</name>
</gene>
<keyword evidence="2" id="KW-1185">Reference proteome</keyword>
<proteinExistence type="predicted"/>
<dbReference type="Proteomes" id="UP000308600">
    <property type="component" value="Unassembled WGS sequence"/>
</dbReference>
<protein>
    <submittedName>
        <fullName evidence="1">Uncharacterized protein</fullName>
    </submittedName>
</protein>